<reference evidence="4 5" key="1">
    <citation type="submission" date="2022-04" db="EMBL/GenBank/DDBJ databases">
        <title>Chromosome-level reference genomes for two strains of Caenorhabditis briggsae: an improved platform for comparative genomics.</title>
        <authorList>
            <person name="Stevens L."/>
            <person name="Andersen E."/>
        </authorList>
    </citation>
    <scope>NUCLEOTIDE SEQUENCE [LARGE SCALE GENOMIC DNA]</scope>
    <source>
        <strain evidence="4">VX34</strain>
        <tissue evidence="4">Whole-organism</tissue>
    </source>
</reference>
<dbReference type="GO" id="GO:0048468">
    <property type="term" value="P:cell development"/>
    <property type="evidence" value="ECO:0007669"/>
    <property type="project" value="UniProtKB-ARBA"/>
</dbReference>
<dbReference type="PANTHER" id="PTHR10075:SF101">
    <property type="entry name" value="ZWEI IG DOMAIN PROTEIN ZIG-3"/>
    <property type="match status" value="1"/>
</dbReference>
<dbReference type="PROSITE" id="PS50835">
    <property type="entry name" value="IG_LIKE"/>
    <property type="match status" value="2"/>
</dbReference>
<evidence type="ECO:0000313" key="4">
    <source>
        <dbReference type="EMBL" id="UMM43072.1"/>
    </source>
</evidence>
<dbReference type="InterPro" id="IPR003598">
    <property type="entry name" value="Ig_sub2"/>
</dbReference>
<keyword evidence="1" id="KW-0677">Repeat</keyword>
<dbReference type="EMBL" id="CP092625">
    <property type="protein sequence ID" value="UMM43072.1"/>
    <property type="molecule type" value="Genomic_DNA"/>
</dbReference>
<evidence type="ECO:0000313" key="5">
    <source>
        <dbReference type="Proteomes" id="UP000829354"/>
    </source>
</evidence>
<protein>
    <recommendedName>
        <fullName evidence="3">Ig-like domain-containing protein</fullName>
    </recommendedName>
</protein>
<keyword evidence="5" id="KW-1185">Reference proteome</keyword>
<dbReference type="SMART" id="SM00409">
    <property type="entry name" value="IG"/>
    <property type="match status" value="2"/>
</dbReference>
<dbReference type="SMART" id="SM00408">
    <property type="entry name" value="IGc2"/>
    <property type="match status" value="2"/>
</dbReference>
<evidence type="ECO:0000256" key="1">
    <source>
        <dbReference type="ARBA" id="ARBA00022737"/>
    </source>
</evidence>
<dbReference type="InterPro" id="IPR003599">
    <property type="entry name" value="Ig_sub"/>
</dbReference>
<proteinExistence type="predicted"/>
<name>A0AAE9FH53_CAEBR</name>
<dbReference type="SUPFAM" id="SSF48726">
    <property type="entry name" value="Immunoglobulin"/>
    <property type="match status" value="2"/>
</dbReference>
<dbReference type="Gene3D" id="2.60.40.10">
    <property type="entry name" value="Immunoglobulins"/>
    <property type="match status" value="2"/>
</dbReference>
<feature type="domain" description="Ig-like" evidence="3">
    <location>
        <begin position="320"/>
        <end position="406"/>
    </location>
</feature>
<feature type="domain" description="Ig-like" evidence="3">
    <location>
        <begin position="205"/>
        <end position="304"/>
    </location>
</feature>
<keyword evidence="2" id="KW-0393">Immunoglobulin domain</keyword>
<dbReference type="PANTHER" id="PTHR10075">
    <property type="entry name" value="BASIGIN RELATED"/>
    <property type="match status" value="1"/>
</dbReference>
<dbReference type="InterPro" id="IPR007110">
    <property type="entry name" value="Ig-like_dom"/>
</dbReference>
<organism evidence="4 5">
    <name type="scientific">Caenorhabditis briggsae</name>
    <dbReference type="NCBI Taxonomy" id="6238"/>
    <lineage>
        <taxon>Eukaryota</taxon>
        <taxon>Metazoa</taxon>
        <taxon>Ecdysozoa</taxon>
        <taxon>Nematoda</taxon>
        <taxon>Chromadorea</taxon>
        <taxon>Rhabditida</taxon>
        <taxon>Rhabditina</taxon>
        <taxon>Rhabditomorpha</taxon>
        <taxon>Rhabditoidea</taxon>
        <taxon>Rhabditidae</taxon>
        <taxon>Peloderinae</taxon>
        <taxon>Caenorhabditis</taxon>
    </lineage>
</organism>
<dbReference type="AlphaFoldDB" id="A0AAE9FH53"/>
<sequence>MTTSSRSTASTAFKWKVTIRSLCRRKHTKRKATENHLLGQHFERGAEDEMDFVCRLDYCPENLGESRTRALAYVQFYGQKEETKYTIKNHRFCSPDIKEMFCYKLLKRINVGPQSQFIVPSRFPEIKTSLYIATQWKDNFIPLSGDTEKAVSRFLCRTFCWARSCSSKIFTRKIVVDEMYFDYLFGNEKPIDNEWITKHAIIGVPVPVENKTIAAGEDLILHCEIGGIPTPTVIWARNGEYLFSGKGSFINWEEKNLNQGREPTETGIMAVELIIPCAQPSDSGVYSCLGNNLHHRIESTSHVVVEGPPKECPPKAPAAPKIVAWTESRAENQGLTATIVCISDIPAQWTWSFEGREIIEQIGRYEIKEHGNLMIHNLLFSDLGTYYCTASNEFGNSTAETYLHVTRSHS</sequence>
<dbReference type="Pfam" id="PF13927">
    <property type="entry name" value="Ig_3"/>
    <property type="match status" value="2"/>
</dbReference>
<gene>
    <name evidence="4" type="ORF">L5515_018680</name>
</gene>
<accession>A0AAE9FH53</accession>
<dbReference type="InterPro" id="IPR013783">
    <property type="entry name" value="Ig-like_fold"/>
</dbReference>
<evidence type="ECO:0000259" key="3">
    <source>
        <dbReference type="PROSITE" id="PS50835"/>
    </source>
</evidence>
<evidence type="ECO:0000256" key="2">
    <source>
        <dbReference type="ARBA" id="ARBA00023319"/>
    </source>
</evidence>
<dbReference type="Proteomes" id="UP000829354">
    <property type="component" value="Chromosome X"/>
</dbReference>
<dbReference type="InterPro" id="IPR036179">
    <property type="entry name" value="Ig-like_dom_sf"/>
</dbReference>